<evidence type="ECO:0000256" key="3">
    <source>
        <dbReference type="ARBA" id="ARBA00022692"/>
    </source>
</evidence>
<dbReference type="PANTHER" id="PTHR10877:SF183">
    <property type="entry name" value="AT14535P-RELATED"/>
    <property type="match status" value="1"/>
</dbReference>
<feature type="transmembrane region" description="Helical" evidence="10">
    <location>
        <begin position="376"/>
        <end position="401"/>
    </location>
</feature>
<feature type="disulfide bond" evidence="7">
    <location>
        <begin position="158"/>
        <end position="171"/>
    </location>
</feature>
<keyword evidence="4 10" id="KW-1133">Transmembrane helix</keyword>
<comment type="similarity">
    <text evidence="2">Belongs to the polycystin family.</text>
</comment>
<keyword evidence="8" id="KW-0175">Coiled coil</keyword>
<feature type="transmembrane region" description="Helical" evidence="10">
    <location>
        <begin position="48"/>
        <end position="70"/>
    </location>
</feature>
<keyword evidence="3 10" id="KW-0812">Transmembrane</keyword>
<feature type="transmembrane region" description="Helical" evidence="10">
    <location>
        <begin position="996"/>
        <end position="1014"/>
    </location>
</feature>
<sequence>MKGGGEKKDVKQGVMVPYEAAGGDGTDEDTRSIETPNTKRERIKGENLRLCGSITEFFLFLLTFSLAMLLNQSVATSRLSDHIRMKLNPTHHPITRITNVDTLYDYLEEVFVPALYQNSTDIQLAEGISMYLRPLDIANRMLGTVQLRQVRVNLQENCQVLPLFEQYSVSCYPNYSPGTASTTAYGPQERFTFTEDITGIDYTGSLGSYTSNGFIERLASNNTQATQQIQQLKADGFLDAATRAFFAEFNIWNSNIGLYAVVTFVVEFGASGGTSQEIVIATMTERVLTVGGLGTVTDWLAFVLLILVMIFVVQFIFEEIQELYGSWRTYFFDAWNLLDWVNMILLLVGFTLRMLLFSDAANANVGLEQLTNMDSFQNISALASAATTVRVLNAFNCVLLWGKVTKYLRHLPLVKNLIRTVWTAFDLFLPFLIMFGVALVGFVMAFNVGFGDKVAELANFTTSAVYLCRAFLKDVQLMPVYDITPLFGAGLILLFYLNMIAVGLALMFAMMADALFIAKYSKEREARNAEKAYWNEDEPVEEVYRKVSGFIQRIMIRFFPMIYVRYRKMTERLSTPDDDGGSDTSSKGRRKQAALEDKNDRGSAAGGKKSTDDDLHSSHSGFSHDSSEGPLKPGAEELKRAIEHMSGRILSELTLVGIEVKSELHDVTERIAQMQMAVEELAWRMEKVRSDQDAEMADPEDGVINCASCSCDVSFTRFQKRNLNAENSKKVYAGRETSVHLCFLNPKLVPLSFGILWTGTWMAMAEGTGYEFTSARTCLADPLSCLAHPWNADPWGRTVVFVDAFALLMWFISLRTLPSTGTSDPSIVDRLWSIMPWLYTWHWFAASCTHGLNLRLLMMTILASVWGFRLTYNFWIKGGFSGGEDYRWAVVRQWYPGWQWEVFNLLFICLFQQCSILAFSVPAVAALQSNRALGWLDAVAATLYLLLCLGEAVADAQMFAFQTEKYRRRAAGEDMGPYAPGFIQTGLWAWSRHPNYFCEVTMWWVFYLFSIAATGKMFNWTIWGPLFLSGLFLTPGASLDITEALSSSKYPEYARYQQRVSKFFPLPPRRKVDLATNATSAWSKGKSLRIDAVCYCGEIESLKVQLELSNRRALEAEKGKQALVQTVGSARAQSQRAQEELEKEHSTSEELRLRVNCLEGDLASAQQQLKSFTLESSSKAVATAKQRMHDLESQVAKSEAQTRAAQRESDRYRLQALEARQTAEEASVALEGLKAAMEEACTSKDLQIANLEQRVVAEVAVARRAEEKLLALHEEVADMHRQLDAAVARLETHKVKWDQDKDQYQQKLSDERKQSRQTESELQQTRLKLLDTEQELETLKQQGPSSESKVDAPTQTTAKKTEVQGSEKGEARDEAKQEPSKEPTRVTEEKQEPSKEPTQGTSTPKARPSPDDFMQRADEKARLRTELAELRQMLTEAGFTDKDAKADKNVLQLNEAIRRVDADNFDSYKTWAKKNGIWMSSTKKESYSAFKRTMLGLH</sequence>
<dbReference type="PRINTS" id="PR01433">
    <property type="entry name" value="POLYCYSTIN2"/>
</dbReference>
<feature type="transmembrane region" description="Helical" evidence="10">
    <location>
        <begin position="902"/>
        <end position="927"/>
    </location>
</feature>
<evidence type="ECO:0008006" key="15">
    <source>
        <dbReference type="Google" id="ProtNLM"/>
    </source>
</evidence>
<evidence type="ECO:0000259" key="12">
    <source>
        <dbReference type="Pfam" id="PF20519"/>
    </source>
</evidence>
<feature type="compositionally biased region" description="Basic and acidic residues" evidence="9">
    <location>
        <begin position="1408"/>
        <end position="1420"/>
    </location>
</feature>
<dbReference type="InterPro" id="IPR013122">
    <property type="entry name" value="PKD1_2_channel"/>
</dbReference>
<dbReference type="PANTHER" id="PTHR10877">
    <property type="entry name" value="POLYCYSTIN FAMILY MEMBER"/>
    <property type="match status" value="1"/>
</dbReference>
<dbReference type="Pfam" id="PF20519">
    <property type="entry name" value="Polycystin_dom"/>
    <property type="match status" value="1"/>
</dbReference>
<feature type="region of interest" description="Disordered" evidence="9">
    <location>
        <begin position="573"/>
        <end position="633"/>
    </location>
</feature>
<evidence type="ECO:0000256" key="5">
    <source>
        <dbReference type="ARBA" id="ARBA00023136"/>
    </source>
</evidence>
<feature type="compositionally biased region" description="Basic and acidic residues" evidence="9">
    <location>
        <begin position="1301"/>
        <end position="1319"/>
    </location>
</feature>
<dbReference type="Proteomes" id="UP000649617">
    <property type="component" value="Unassembled WGS sequence"/>
</dbReference>
<feature type="region of interest" description="Disordered" evidence="9">
    <location>
        <begin position="1301"/>
        <end position="1323"/>
    </location>
</feature>
<feature type="transmembrane region" description="Helical" evidence="10">
    <location>
        <begin position="939"/>
        <end position="961"/>
    </location>
</feature>
<dbReference type="Gene3D" id="1.20.120.1630">
    <property type="match status" value="1"/>
</dbReference>
<feature type="domain" description="Polycystin cation channel PKD1/PKD2" evidence="11">
    <location>
        <begin position="298"/>
        <end position="514"/>
    </location>
</feature>
<feature type="compositionally biased region" description="Basic and acidic residues" evidence="9">
    <location>
        <begin position="1359"/>
        <end position="1395"/>
    </location>
</feature>
<name>A0A812LZP5_SYMPI</name>
<evidence type="ECO:0000313" key="14">
    <source>
        <dbReference type="Proteomes" id="UP000649617"/>
    </source>
</evidence>
<evidence type="ECO:0000256" key="7">
    <source>
        <dbReference type="PIRSR" id="PIRSR603915-2"/>
    </source>
</evidence>
<accession>A0A812LZP5</accession>
<feature type="region of interest" description="Disordered" evidence="9">
    <location>
        <begin position="1338"/>
        <end position="1420"/>
    </location>
</feature>
<evidence type="ECO:0000256" key="8">
    <source>
        <dbReference type="SAM" id="Coils"/>
    </source>
</evidence>
<feature type="domain" description="Polycystin" evidence="12">
    <location>
        <begin position="96"/>
        <end position="283"/>
    </location>
</feature>
<evidence type="ECO:0000313" key="13">
    <source>
        <dbReference type="EMBL" id="CAE7255345.1"/>
    </source>
</evidence>
<evidence type="ECO:0000256" key="4">
    <source>
        <dbReference type="ARBA" id="ARBA00022989"/>
    </source>
</evidence>
<proteinExistence type="inferred from homology"/>
<feature type="compositionally biased region" description="Polar residues" evidence="9">
    <location>
        <begin position="1339"/>
        <end position="1358"/>
    </location>
</feature>
<feature type="region of interest" description="Disordered" evidence="9">
    <location>
        <begin position="1"/>
        <end position="40"/>
    </location>
</feature>
<organism evidence="13 14">
    <name type="scientific">Symbiodinium pilosum</name>
    <name type="common">Dinoflagellate</name>
    <dbReference type="NCBI Taxonomy" id="2952"/>
    <lineage>
        <taxon>Eukaryota</taxon>
        <taxon>Sar</taxon>
        <taxon>Alveolata</taxon>
        <taxon>Dinophyceae</taxon>
        <taxon>Suessiales</taxon>
        <taxon>Symbiodiniaceae</taxon>
        <taxon>Symbiodinium</taxon>
    </lineage>
</organism>
<evidence type="ECO:0000256" key="1">
    <source>
        <dbReference type="ARBA" id="ARBA00004141"/>
    </source>
</evidence>
<feature type="transmembrane region" description="Helical" evidence="10">
    <location>
        <begin position="299"/>
        <end position="317"/>
    </location>
</feature>
<comment type="caution">
    <text evidence="13">The sequence shown here is derived from an EMBL/GenBank/DDBJ whole genome shotgun (WGS) entry which is preliminary data.</text>
</comment>
<feature type="coiled-coil region" evidence="8">
    <location>
        <begin position="1134"/>
        <end position="1208"/>
    </location>
</feature>
<evidence type="ECO:0000256" key="9">
    <source>
        <dbReference type="SAM" id="MobiDB-lite"/>
    </source>
</evidence>
<feature type="transmembrane region" description="Helical" evidence="10">
    <location>
        <begin position="486"/>
        <end position="518"/>
    </location>
</feature>
<dbReference type="Pfam" id="PF08016">
    <property type="entry name" value="PKD_channel"/>
    <property type="match status" value="1"/>
</dbReference>
<feature type="transmembrane region" description="Helical" evidence="10">
    <location>
        <begin position="337"/>
        <end position="356"/>
    </location>
</feature>
<dbReference type="EMBL" id="CAJNIZ010007114">
    <property type="protein sequence ID" value="CAE7255345.1"/>
    <property type="molecule type" value="Genomic_DNA"/>
</dbReference>
<dbReference type="InterPro" id="IPR051223">
    <property type="entry name" value="Polycystin"/>
</dbReference>
<evidence type="ECO:0000256" key="2">
    <source>
        <dbReference type="ARBA" id="ARBA00007200"/>
    </source>
</evidence>
<keyword evidence="5 10" id="KW-0472">Membrane</keyword>
<feature type="transmembrane region" description="Helical" evidence="10">
    <location>
        <begin position="798"/>
        <end position="817"/>
    </location>
</feature>
<feature type="compositionally biased region" description="Basic and acidic residues" evidence="9">
    <location>
        <begin position="28"/>
        <end position="40"/>
    </location>
</feature>
<dbReference type="InterPro" id="IPR046791">
    <property type="entry name" value="Polycystin_dom"/>
</dbReference>
<keyword evidence="14" id="KW-1185">Reference proteome</keyword>
<dbReference type="Pfam" id="PF06966">
    <property type="entry name" value="DUF1295"/>
    <property type="match status" value="1"/>
</dbReference>
<protein>
    <recommendedName>
        <fullName evidence="15">Polycystin cation channel PKD1/PKD2 domain-containing protein</fullName>
    </recommendedName>
</protein>
<dbReference type="OrthoDB" id="201504at2759"/>
<evidence type="ECO:0000256" key="6">
    <source>
        <dbReference type="ARBA" id="ARBA00023180"/>
    </source>
</evidence>
<dbReference type="GO" id="GO:0005509">
    <property type="term" value="F:calcium ion binding"/>
    <property type="evidence" value="ECO:0007669"/>
    <property type="project" value="InterPro"/>
</dbReference>
<evidence type="ECO:0000259" key="11">
    <source>
        <dbReference type="Pfam" id="PF08016"/>
    </source>
</evidence>
<comment type="subcellular location">
    <subcellularLocation>
        <location evidence="1">Membrane</location>
        <topology evidence="1">Multi-pass membrane protein</topology>
    </subcellularLocation>
</comment>
<dbReference type="InterPro" id="IPR010721">
    <property type="entry name" value="UstE-like"/>
</dbReference>
<feature type="compositionally biased region" description="Basic and acidic residues" evidence="9">
    <location>
        <begin position="1"/>
        <end position="11"/>
    </location>
</feature>
<reference evidence="13" key="1">
    <citation type="submission" date="2021-02" db="EMBL/GenBank/DDBJ databases">
        <authorList>
            <person name="Dougan E. K."/>
            <person name="Rhodes N."/>
            <person name="Thang M."/>
            <person name="Chan C."/>
        </authorList>
    </citation>
    <scope>NUCLEOTIDE SEQUENCE</scope>
</reference>
<feature type="transmembrane region" description="Helical" evidence="10">
    <location>
        <begin position="421"/>
        <end position="446"/>
    </location>
</feature>
<keyword evidence="6" id="KW-0325">Glycoprotein</keyword>
<gene>
    <name evidence="13" type="ORF">SPIL2461_LOCUS5126</name>
</gene>
<dbReference type="GO" id="GO:0016020">
    <property type="term" value="C:membrane"/>
    <property type="evidence" value="ECO:0007669"/>
    <property type="project" value="UniProtKB-SubCell"/>
</dbReference>
<dbReference type="InterPro" id="IPR003915">
    <property type="entry name" value="PKD_2"/>
</dbReference>
<evidence type="ECO:0000256" key="10">
    <source>
        <dbReference type="SAM" id="Phobius"/>
    </source>
</evidence>